<keyword evidence="2" id="KW-0812">Transmembrane</keyword>
<evidence type="ECO:0000256" key="2">
    <source>
        <dbReference type="SAM" id="Phobius"/>
    </source>
</evidence>
<dbReference type="AlphaFoldDB" id="A0A2N9JA60"/>
<organism evidence="3">
    <name type="scientific">Fagus sylvatica</name>
    <name type="common">Beechnut</name>
    <dbReference type="NCBI Taxonomy" id="28930"/>
    <lineage>
        <taxon>Eukaryota</taxon>
        <taxon>Viridiplantae</taxon>
        <taxon>Streptophyta</taxon>
        <taxon>Embryophyta</taxon>
        <taxon>Tracheophyta</taxon>
        <taxon>Spermatophyta</taxon>
        <taxon>Magnoliopsida</taxon>
        <taxon>eudicotyledons</taxon>
        <taxon>Gunneridae</taxon>
        <taxon>Pentapetalae</taxon>
        <taxon>rosids</taxon>
        <taxon>fabids</taxon>
        <taxon>Fagales</taxon>
        <taxon>Fagaceae</taxon>
        <taxon>Fagus</taxon>
    </lineage>
</organism>
<sequence length="91" mass="10818">MKNHAQIREMETRSERWRPSQETLKQTMFWSLKKVSKELRPGRLFSTFKRKRLDFPMTIIDGVVFKILSVVEGVVLVSTLYFFYLCCGCHI</sequence>
<feature type="transmembrane region" description="Helical" evidence="2">
    <location>
        <begin position="59"/>
        <end position="84"/>
    </location>
</feature>
<accession>A0A2N9JA60</accession>
<protein>
    <submittedName>
        <fullName evidence="3">Uncharacterized protein</fullName>
    </submittedName>
</protein>
<evidence type="ECO:0000256" key="1">
    <source>
        <dbReference type="SAM" id="MobiDB-lite"/>
    </source>
</evidence>
<feature type="compositionally biased region" description="Basic and acidic residues" evidence="1">
    <location>
        <begin position="1"/>
        <end position="19"/>
    </location>
</feature>
<proteinExistence type="predicted"/>
<feature type="region of interest" description="Disordered" evidence="1">
    <location>
        <begin position="1"/>
        <end position="20"/>
    </location>
</feature>
<keyword evidence="2" id="KW-0472">Membrane</keyword>
<dbReference type="PANTHER" id="PTHR33726:SF8">
    <property type="entry name" value="TRANSMEMBRANE PROTEIN"/>
    <property type="match status" value="1"/>
</dbReference>
<keyword evidence="2" id="KW-1133">Transmembrane helix</keyword>
<dbReference type="PANTHER" id="PTHR33726">
    <property type="entry name" value="TRANSMEMBRANE PROTEIN"/>
    <property type="match status" value="1"/>
</dbReference>
<name>A0A2N9JA60_FAGSY</name>
<reference evidence="3" key="1">
    <citation type="submission" date="2018-02" db="EMBL/GenBank/DDBJ databases">
        <authorList>
            <person name="Cohen D.B."/>
            <person name="Kent A.D."/>
        </authorList>
    </citation>
    <scope>NUCLEOTIDE SEQUENCE</scope>
</reference>
<gene>
    <name evidence="3" type="ORF">FSB_LOCUS61397</name>
</gene>
<evidence type="ECO:0000313" key="3">
    <source>
        <dbReference type="EMBL" id="SPD33515.1"/>
    </source>
</evidence>
<dbReference type="EMBL" id="OIVN01006459">
    <property type="protein sequence ID" value="SPD33515.1"/>
    <property type="molecule type" value="Genomic_DNA"/>
</dbReference>